<dbReference type="Proteomes" id="UP001168877">
    <property type="component" value="Unassembled WGS sequence"/>
</dbReference>
<feature type="region of interest" description="Disordered" evidence="1">
    <location>
        <begin position="210"/>
        <end position="273"/>
    </location>
</feature>
<feature type="compositionally biased region" description="Basic and acidic residues" evidence="1">
    <location>
        <begin position="1"/>
        <end position="14"/>
    </location>
</feature>
<sequence>MSDQREPPIFDFERQSPTPISDFERQSHGVGGDKRGWQMVSQDRAKAKQVGSYGVASGSQINVRDKRKLSQLDSRKGVSNDFLKKDKGKQRFSKPFYCHSPPVPFSNSKPVKYFEKKSQVGCMGRSSSSSSSSSDASPFNNSVKSKGECSRFYKLSENLVSTGRGVEPVDLEFSFGECHLGQVNMDPDGAVSGSEAQQTEEEGPIKEIGEPNFHIDLTGGGKPVTKQTKKGLKMGRSGGGRKGERGAEEEAQAGKGEEIGHMQSETGDPADDGHQVLQENFTVEENLVFETEEDDLEWNLDKEICKIIEIGCALGCDFSGKENFIGEELMRREKEDERRFRESNEWRFFRR</sequence>
<dbReference type="AlphaFoldDB" id="A0AA39S9L3"/>
<reference evidence="2" key="2">
    <citation type="submission" date="2023-06" db="EMBL/GenBank/DDBJ databases">
        <authorList>
            <person name="Swenson N.G."/>
            <person name="Wegrzyn J.L."/>
            <person name="Mcevoy S.L."/>
        </authorList>
    </citation>
    <scope>NUCLEOTIDE SEQUENCE</scope>
    <source>
        <strain evidence="2">NS2018</strain>
        <tissue evidence="2">Leaf</tissue>
    </source>
</reference>
<feature type="region of interest" description="Disordered" evidence="1">
    <location>
        <begin position="66"/>
        <end position="86"/>
    </location>
</feature>
<comment type="caution">
    <text evidence="2">The sequence shown here is derived from an EMBL/GenBank/DDBJ whole genome shotgun (WGS) entry which is preliminary data.</text>
</comment>
<dbReference type="EMBL" id="JAUESC010000376">
    <property type="protein sequence ID" value="KAK0593596.1"/>
    <property type="molecule type" value="Genomic_DNA"/>
</dbReference>
<evidence type="ECO:0000313" key="2">
    <source>
        <dbReference type="EMBL" id="KAK0593596.1"/>
    </source>
</evidence>
<organism evidence="2 3">
    <name type="scientific">Acer saccharum</name>
    <name type="common">Sugar maple</name>
    <dbReference type="NCBI Taxonomy" id="4024"/>
    <lineage>
        <taxon>Eukaryota</taxon>
        <taxon>Viridiplantae</taxon>
        <taxon>Streptophyta</taxon>
        <taxon>Embryophyta</taxon>
        <taxon>Tracheophyta</taxon>
        <taxon>Spermatophyta</taxon>
        <taxon>Magnoliopsida</taxon>
        <taxon>eudicotyledons</taxon>
        <taxon>Gunneridae</taxon>
        <taxon>Pentapetalae</taxon>
        <taxon>rosids</taxon>
        <taxon>malvids</taxon>
        <taxon>Sapindales</taxon>
        <taxon>Sapindaceae</taxon>
        <taxon>Hippocastanoideae</taxon>
        <taxon>Acereae</taxon>
        <taxon>Acer</taxon>
    </lineage>
</organism>
<evidence type="ECO:0000313" key="3">
    <source>
        <dbReference type="Proteomes" id="UP001168877"/>
    </source>
</evidence>
<feature type="region of interest" description="Disordered" evidence="1">
    <location>
        <begin position="122"/>
        <end position="146"/>
    </location>
</feature>
<reference evidence="2" key="1">
    <citation type="journal article" date="2022" name="Plant J.">
        <title>Strategies of tolerance reflected in two North American maple genomes.</title>
        <authorList>
            <person name="McEvoy S.L."/>
            <person name="Sezen U.U."/>
            <person name="Trouern-Trend A."/>
            <person name="McMahon S.M."/>
            <person name="Schaberg P.G."/>
            <person name="Yang J."/>
            <person name="Wegrzyn J.L."/>
            <person name="Swenson N.G."/>
        </authorList>
    </citation>
    <scope>NUCLEOTIDE SEQUENCE</scope>
    <source>
        <strain evidence="2">NS2018</strain>
    </source>
</reference>
<proteinExistence type="predicted"/>
<feature type="compositionally biased region" description="Basic and acidic residues" evidence="1">
    <location>
        <begin position="22"/>
        <end position="36"/>
    </location>
</feature>
<name>A0AA39S9L3_ACESA</name>
<protein>
    <submittedName>
        <fullName evidence="2">Uncharacterized protein</fullName>
    </submittedName>
</protein>
<keyword evidence="3" id="KW-1185">Reference proteome</keyword>
<accession>A0AA39S9L3</accession>
<feature type="compositionally biased region" description="Polar residues" evidence="1">
    <location>
        <begin position="135"/>
        <end position="144"/>
    </location>
</feature>
<feature type="compositionally biased region" description="Basic and acidic residues" evidence="1">
    <location>
        <begin position="68"/>
        <end position="85"/>
    </location>
</feature>
<gene>
    <name evidence="2" type="ORF">LWI29_024085</name>
</gene>
<evidence type="ECO:0000256" key="1">
    <source>
        <dbReference type="SAM" id="MobiDB-lite"/>
    </source>
</evidence>
<feature type="non-terminal residue" evidence="2">
    <location>
        <position position="1"/>
    </location>
</feature>
<feature type="region of interest" description="Disordered" evidence="1">
    <location>
        <begin position="1"/>
        <end position="36"/>
    </location>
</feature>